<evidence type="ECO:0000313" key="5">
    <source>
        <dbReference type="Proteomes" id="UP000292373"/>
    </source>
</evidence>
<sequence>MTRKTPAEVERMTYTDPQAAAPAPAPRKKRGGTIAAVLVGGIVLLAGGAYGAGYMLSGETLAPKTTVEGVPVGGLTPSEAQTKLTTELAARSEAPITVKAGEHALTKSPAELGLGVDAPASVAAASVGASFNPLEIWENLVGGQAYEAVLTRDDAKLDATASELAQLTDVDPVNAELVMEDCKPALKEGAPGVKLDAAATKDAVAAAYLDATEVTAVVVEKEPDVTTEEAQQALDEVAAPALSAPVTLTAGDKTFAVEPGMIAKALSFEAADGGIKANVDPDILMDEASTALKGLGLDEPQDARFRFEGGKPVIVPSVDGMGVDKEELVQVVQAAMVKAGDRTGTVTVAQKKADFTTEMAEKMGVKEITGEFTTNFPASAYRVNNIGKSAGLINGVFLKPGEEFSMNKVLGPRTLARGWMAGGAIDGGRVVERMGGGISQTTTTTFNAIFFAGLEDIYHKPHSLYFSRYPMGREATLDYNSVDMKFRNNTDYGVLMQAFTNNPKVGGQGSVTVRVWSTKTYDVKASDPVRSNVKTPGPAIKDNSPVCSPQSAMNGFTVTYNRLFYRGGSLVRTEPFKWTYNTLTPVECTNPNRRADRIER</sequence>
<accession>A0A4Q9KG63</accession>
<feature type="region of interest" description="Disordered" evidence="1">
    <location>
        <begin position="1"/>
        <end position="28"/>
    </location>
</feature>
<dbReference type="Proteomes" id="UP000292373">
    <property type="component" value="Unassembled WGS sequence"/>
</dbReference>
<name>A0A4Q9KG63_9ACTN</name>
<evidence type="ECO:0000259" key="3">
    <source>
        <dbReference type="Pfam" id="PF12229"/>
    </source>
</evidence>
<feature type="domain" description="YoaR-like putative peptidoglycan binding" evidence="3">
    <location>
        <begin position="108"/>
        <end position="209"/>
    </location>
</feature>
<evidence type="ECO:0000313" key="4">
    <source>
        <dbReference type="EMBL" id="TBT87402.1"/>
    </source>
</evidence>
<dbReference type="PANTHER" id="PTHR35788">
    <property type="entry name" value="EXPORTED PROTEIN-RELATED"/>
    <property type="match status" value="1"/>
</dbReference>
<comment type="caution">
    <text evidence="4">The sequence shown here is derived from an EMBL/GenBank/DDBJ whole genome shotgun (WGS) entry which is preliminary data.</text>
</comment>
<proteinExistence type="predicted"/>
<dbReference type="InterPro" id="IPR022029">
    <property type="entry name" value="YoaR-like_PG-bd"/>
</dbReference>
<dbReference type="Pfam" id="PF12229">
    <property type="entry name" value="PG_binding_4"/>
    <property type="match status" value="2"/>
</dbReference>
<dbReference type="AlphaFoldDB" id="A0A4Q9KG63"/>
<keyword evidence="2" id="KW-1133">Transmembrane helix</keyword>
<dbReference type="OrthoDB" id="9813301at2"/>
<evidence type="ECO:0000256" key="1">
    <source>
        <dbReference type="SAM" id="MobiDB-lite"/>
    </source>
</evidence>
<dbReference type="EMBL" id="SDMQ01000002">
    <property type="protein sequence ID" value="TBT87402.1"/>
    <property type="molecule type" value="Genomic_DNA"/>
</dbReference>
<protein>
    <recommendedName>
        <fullName evidence="3">YoaR-like putative peptidoglycan binding domain-containing protein</fullName>
    </recommendedName>
</protein>
<keyword evidence="2" id="KW-0812">Transmembrane</keyword>
<dbReference type="InterPro" id="IPR052913">
    <property type="entry name" value="Glycopeptide_resist_protein"/>
</dbReference>
<evidence type="ECO:0000256" key="2">
    <source>
        <dbReference type="SAM" id="Phobius"/>
    </source>
</evidence>
<feature type="transmembrane region" description="Helical" evidence="2">
    <location>
        <begin position="34"/>
        <end position="56"/>
    </location>
</feature>
<dbReference type="PANTHER" id="PTHR35788:SF1">
    <property type="entry name" value="EXPORTED PROTEIN"/>
    <property type="match status" value="1"/>
</dbReference>
<organism evidence="4 5">
    <name type="scientific">Propioniciclava sinopodophylli</name>
    <dbReference type="NCBI Taxonomy" id="1837344"/>
    <lineage>
        <taxon>Bacteria</taxon>
        <taxon>Bacillati</taxon>
        <taxon>Actinomycetota</taxon>
        <taxon>Actinomycetes</taxon>
        <taxon>Propionibacteriales</taxon>
        <taxon>Propionibacteriaceae</taxon>
        <taxon>Propioniciclava</taxon>
    </lineage>
</organism>
<dbReference type="Pfam" id="PF04294">
    <property type="entry name" value="VanW"/>
    <property type="match status" value="1"/>
</dbReference>
<feature type="domain" description="YoaR-like putative peptidoglycan binding" evidence="3">
    <location>
        <begin position="299"/>
        <end position="339"/>
    </location>
</feature>
<feature type="compositionally biased region" description="Basic and acidic residues" evidence="1">
    <location>
        <begin position="1"/>
        <end position="13"/>
    </location>
</feature>
<reference evidence="4 5" key="1">
    <citation type="submission" date="2019-01" db="EMBL/GenBank/DDBJ databases">
        <title>Lactibacter flavus gen. nov., sp. nov., a novel bacterium of the family Propionibacteriaceae isolated from raw milk and dairy products.</title>
        <authorList>
            <person name="Huptas C."/>
            <person name="Wenning M."/>
            <person name="Breitenwieser F."/>
            <person name="Doll E."/>
            <person name="Von Neubeck M."/>
            <person name="Busse H.-J."/>
            <person name="Scherer S."/>
        </authorList>
    </citation>
    <scope>NUCLEOTIDE SEQUENCE [LARGE SCALE GENOMIC DNA]</scope>
    <source>
        <strain evidence="4 5">KCTC 33808</strain>
    </source>
</reference>
<gene>
    <name evidence="4" type="ORF">ET989_03600</name>
</gene>
<keyword evidence="5" id="KW-1185">Reference proteome</keyword>
<dbReference type="InterPro" id="IPR007391">
    <property type="entry name" value="Vancomycin_resist_VanW"/>
</dbReference>
<keyword evidence="2" id="KW-0472">Membrane</keyword>